<dbReference type="Proteomes" id="UP001215598">
    <property type="component" value="Unassembled WGS sequence"/>
</dbReference>
<sequence length="298" mass="33239">MPSSNFEAADHTWLLYKWPSELRFPDALEIPGTRDPVEPYHCVPRTYAGLLDWAYVAKNPSARDHTRNLLLLYKQPRILPNSPKGILCPVGVRIQGFVERCNLKPLGSWERGKGPQGAIQHIVLSGGKHNADVFREYKATVNEIVKFIARTLGVPVPARVERDDDDALFMARRVFTKVNGVNRGLPSALEPGDDPLDLCSSVHSEWRVLRKLKTGMYMASDMDPDGSYNAPCDAMVITEGDFVDVCVSFDIVTRRGPRNELGIQVHLNIEHILLLVSGADTQTVEEEPIAIQEPGLTF</sequence>
<organism evidence="1 2">
    <name type="scientific">Mycena metata</name>
    <dbReference type="NCBI Taxonomy" id="1033252"/>
    <lineage>
        <taxon>Eukaryota</taxon>
        <taxon>Fungi</taxon>
        <taxon>Dikarya</taxon>
        <taxon>Basidiomycota</taxon>
        <taxon>Agaricomycotina</taxon>
        <taxon>Agaricomycetes</taxon>
        <taxon>Agaricomycetidae</taxon>
        <taxon>Agaricales</taxon>
        <taxon>Marasmiineae</taxon>
        <taxon>Mycenaceae</taxon>
        <taxon>Mycena</taxon>
    </lineage>
</organism>
<gene>
    <name evidence="1" type="ORF">B0H16DRAFT_1713320</name>
</gene>
<dbReference type="EMBL" id="JARKIB010000011">
    <property type="protein sequence ID" value="KAJ7774872.1"/>
    <property type="molecule type" value="Genomic_DNA"/>
</dbReference>
<protein>
    <submittedName>
        <fullName evidence="1">Uncharacterized protein</fullName>
    </submittedName>
</protein>
<evidence type="ECO:0000313" key="2">
    <source>
        <dbReference type="Proteomes" id="UP001215598"/>
    </source>
</evidence>
<name>A0AAD7NTW0_9AGAR</name>
<reference evidence="1" key="1">
    <citation type="submission" date="2023-03" db="EMBL/GenBank/DDBJ databases">
        <title>Massive genome expansion in bonnet fungi (Mycena s.s.) driven by repeated elements and novel gene families across ecological guilds.</title>
        <authorList>
            <consortium name="Lawrence Berkeley National Laboratory"/>
            <person name="Harder C.B."/>
            <person name="Miyauchi S."/>
            <person name="Viragh M."/>
            <person name="Kuo A."/>
            <person name="Thoen E."/>
            <person name="Andreopoulos B."/>
            <person name="Lu D."/>
            <person name="Skrede I."/>
            <person name="Drula E."/>
            <person name="Henrissat B."/>
            <person name="Morin E."/>
            <person name="Kohler A."/>
            <person name="Barry K."/>
            <person name="LaButti K."/>
            <person name="Morin E."/>
            <person name="Salamov A."/>
            <person name="Lipzen A."/>
            <person name="Mereny Z."/>
            <person name="Hegedus B."/>
            <person name="Baldrian P."/>
            <person name="Stursova M."/>
            <person name="Weitz H."/>
            <person name="Taylor A."/>
            <person name="Grigoriev I.V."/>
            <person name="Nagy L.G."/>
            <person name="Martin F."/>
            <person name="Kauserud H."/>
        </authorList>
    </citation>
    <scope>NUCLEOTIDE SEQUENCE</scope>
    <source>
        <strain evidence="1">CBHHK182m</strain>
    </source>
</reference>
<evidence type="ECO:0000313" key="1">
    <source>
        <dbReference type="EMBL" id="KAJ7774872.1"/>
    </source>
</evidence>
<accession>A0AAD7NTW0</accession>
<dbReference type="AlphaFoldDB" id="A0AAD7NTW0"/>
<keyword evidence="2" id="KW-1185">Reference proteome</keyword>
<proteinExistence type="predicted"/>
<comment type="caution">
    <text evidence="1">The sequence shown here is derived from an EMBL/GenBank/DDBJ whole genome shotgun (WGS) entry which is preliminary data.</text>
</comment>